<evidence type="ECO:0000256" key="1">
    <source>
        <dbReference type="SAM" id="Coils"/>
    </source>
</evidence>
<feature type="region of interest" description="Disordered" evidence="2">
    <location>
        <begin position="1859"/>
        <end position="1890"/>
    </location>
</feature>
<dbReference type="CDD" id="cd09076">
    <property type="entry name" value="L1-EN"/>
    <property type="match status" value="1"/>
</dbReference>
<dbReference type="PROSITE" id="PS50878">
    <property type="entry name" value="RT_POL"/>
    <property type="match status" value="1"/>
</dbReference>
<dbReference type="InterPro" id="IPR000477">
    <property type="entry name" value="RT_dom"/>
</dbReference>
<dbReference type="GO" id="GO:0004523">
    <property type="term" value="F:RNA-DNA hybrid ribonuclease activity"/>
    <property type="evidence" value="ECO:0007669"/>
    <property type="project" value="InterPro"/>
</dbReference>
<dbReference type="InterPro" id="IPR005135">
    <property type="entry name" value="Endo/exonuclease/phosphatase"/>
</dbReference>
<dbReference type="InterPro" id="IPR043502">
    <property type="entry name" value="DNA/RNA_pol_sf"/>
</dbReference>
<dbReference type="PANTHER" id="PTHR19446">
    <property type="entry name" value="REVERSE TRANSCRIPTASES"/>
    <property type="match status" value="1"/>
</dbReference>
<dbReference type="STRING" id="154538.A0A1M2VSL3"/>
<comment type="caution">
    <text evidence="5">The sequence shown here is derived from an EMBL/GenBank/DDBJ whole genome shotgun (WGS) entry which is preliminary data.</text>
</comment>
<feature type="compositionally biased region" description="Basic and acidic residues" evidence="2">
    <location>
        <begin position="1862"/>
        <end position="1877"/>
    </location>
</feature>
<feature type="compositionally biased region" description="Basic and acidic residues" evidence="2">
    <location>
        <begin position="677"/>
        <end position="704"/>
    </location>
</feature>
<accession>A0A1M2VSL3</accession>
<reference evidence="5 6" key="1">
    <citation type="submission" date="2016-10" db="EMBL/GenBank/DDBJ databases">
        <title>Genome sequence of the basidiomycete white-rot fungus Trametes pubescens.</title>
        <authorList>
            <person name="Makela M.R."/>
            <person name="Granchi Z."/>
            <person name="Peng M."/>
            <person name="De Vries R.P."/>
            <person name="Grigoriev I."/>
            <person name="Riley R."/>
            <person name="Hilden K."/>
        </authorList>
    </citation>
    <scope>NUCLEOTIDE SEQUENCE [LARGE SCALE GENOMIC DNA]</scope>
    <source>
        <strain evidence="5 6">FBCC735</strain>
    </source>
</reference>
<feature type="compositionally biased region" description="Basic and acidic residues" evidence="2">
    <location>
        <begin position="543"/>
        <end position="561"/>
    </location>
</feature>
<dbReference type="CDD" id="cd01650">
    <property type="entry name" value="RT_nLTR_like"/>
    <property type="match status" value="1"/>
</dbReference>
<dbReference type="OrthoDB" id="2751000at2759"/>
<dbReference type="InterPro" id="IPR036691">
    <property type="entry name" value="Endo/exonu/phosph_ase_sf"/>
</dbReference>
<sequence>MDPWAAREMAAREMPVRDRAAPANPADASTPLDPPGYRPRGPIRSRGPHENQGLANRTEERTRDPRLNQGAAASRSVAYIDENAHPQRMDVDGPQYEASDSGGREFWDNYAEGAGERTGSWGDYAQDDGQSEEDEEMTTHAMSERPPRTEVQYMRAMEGLGIMARPADGFPEVHFQSTLELTRHISAQNLAEWRKRSPPECRLLLIVFGEEGLNRAAAARLSSRMETIFEEFLGHSRFRLDPPLLLEHENALKQDPALVWRLSNIEPLAKSLLVRQFGWSNGQTSFHAFGEEYPVPKLVTGLDGFTQKSGVDRDIRDAFLDGPFLATIENLVRKKNRSAIRVREIATAAVNALRVEIRHSIKDDEESPFTAYVYINIPGVDPKAWEEWKKNEVELLTEYFGADGRITLHRGDRCRGCHGMDHTWTHCRYGKDDLRGWNTRAADRNNHQASKTTVQQQPKRAQTNWWDEDRGGRDGRRNDDRRARGQSDNRDEYRYREASEIHLYLLDEKARELTDHENAGLSCPVTSAQTGKMSSEGGPPRPKYTDLRGQESRGENTEQRRPIQVPTCRAERLKPADVACGWGVCGDCDSAESTAGDGILALTVCLGCNTQDTRATTERNNIDNTTTRDNTTGPGYMRPDEAGGMAGPNANREPRESSDGIGGTGGAARHCNPRMGGQRDDRERDSLDAGNRTDRRPGSGRGEDEVNMGVGASEACANEDGRAPRSARRKRPREERLTQKSSVRVATLNVNGFGSLVRDHPDNKWGKMYRMMSEQRIGVLLLQETHLTEDRIAQLHRMFAGRIKIYASAHPTAPTQREGVAIVLNKKLISTKNVTTREIVRGRAMQISIPWRGGDVRHILCIYAPTTAGTQERREFFLKAAEYYANNPTCPRPHVMAGDFNNVEDALDRFPAPEEPRDGSVAALDELKVAVGLMRVDGWRTTNPTEKNYTFQRGTGGDVSMSRLDRIYIRPSEARWAREWTITPVGVKTDHSLVSVMLTTPSTPEVGKGRPVFPLFLLRDKKLKAKMKTRGMQAVQELEQLDRLGRTDARNAQKILSEMKRDWLAEARKREKEMTPRLLKEIEERERRLSELARLPTPLEREHAEEMASLTLQLRSMKEKRHKQQQTAMRAKHRTLGESPTKYWTRLHRTHAPRELIPAFEREGECTREGEKVYESNTARMAEMARAHHDAIQLDGPDVTPPEQREHDIKVSLESIDARLSDDQVEDMGAAISWGDCEHALKFAKTGTAPGLDGIQYEVWKTMHARFVEDSKRERGAFNVLAVLHRAFQDISEHGVVNSTDFAQGWMSPIYKEKGELTKVVNYRPITLLNTDYKLLTKVLAVRLAAVAQDIVHPAQAGFVPGRRLHNHTQLARMMMEWAEVSEENGAIVALDQEKAYDKISHDYLWRVLDRFGIPESFTGIIKALYGSAVTSVVINGVTSKTYRIYRGVRQGDPLSCLLFDLAIEPLSAMIRKSAIRGFNIPNSAVALKATLFADDTTVYLAESDDFTALQCVLDTWCSAAKAKFNIKKTEIIPIGAQEYRKEMAETYRTTGEWRNYPKGVHVAADGAPVRVLGAFMGNKVLQCEVWSAKLEKVDRALDKWRTGNMTLVGKKHAVQMVIGGMTQFLTNVQRMPEQVVKRFVKMARDFVWDEKHYIPVAMDQLYLPQEQGGIALLDMNTRNEAIDVMWLKAYLAIGTERPLWALVADDLFARATPIDAHPREMELRVNPFLQNWSPRTRSLGPELKALVQTAKKFGLRQEGLAFSKEILRRMPIWDHAQGDRTTGRSLASRSAATACLKKNHKVRTVGDCEKIAAVIRDSTHRDARDCTCRQCEACVVRDGCSNPHRCYTRASQLMATLPPKWDPRGAHPEDLERLDGEEGEGDGTATPFDRRVTTHGLIADTFRIFTDRGTPTYNGRLDGMSVENGTEVTVATDGACLGNGNKDAAAGAAVFVGEGHPSNIAIRLPDSMDSTNQTGEMVASLLATRGADPQTKLTQETDSKTVMQAVTTRRQRNEDTGFIEQKNAELTKVMLAALRARQAPTLFRWVKGHDGHPGNEGADRLAGMAARKPTCDDVDLTIPLPLRLSGAKLTAMTQRLAYRAIRCEKSARLPSRRATQDMLEVITRDLERATGVAVKEETLWTSLGKPDVTRECRQFMWKVIHDAFMVGRHWLRPKMADELQARATCKICNELESMDHILFKCRAVGRERIWDLLKSAWRRTGREERVPAWGLILGAACVPTREGGGAIRDAPSNALWTVLATESAYLVWKLRCERVIQNDGKEFTTPEISNRWYSAINGRLTLDRSATAKSLGDRALKSQRVQAVWRPILEGAGSLPFDWVGRSEVLVGIRRLDG</sequence>
<dbReference type="SUPFAM" id="SSF53098">
    <property type="entry name" value="Ribonuclease H-like"/>
    <property type="match status" value="1"/>
</dbReference>
<evidence type="ECO:0000313" key="6">
    <source>
        <dbReference type="Proteomes" id="UP000184267"/>
    </source>
</evidence>
<feature type="coiled-coil region" evidence="1">
    <location>
        <begin position="1100"/>
        <end position="1127"/>
    </location>
</feature>
<feature type="compositionally biased region" description="Basic and acidic residues" evidence="2">
    <location>
        <begin position="57"/>
        <end position="66"/>
    </location>
</feature>
<dbReference type="InterPro" id="IPR012337">
    <property type="entry name" value="RNaseH-like_sf"/>
</dbReference>
<evidence type="ECO:0000259" key="3">
    <source>
        <dbReference type="PROSITE" id="PS50878"/>
    </source>
</evidence>
<feature type="domain" description="Reverse transcriptase" evidence="3">
    <location>
        <begin position="1291"/>
        <end position="1559"/>
    </location>
</feature>
<gene>
    <name evidence="5" type="ORF">TRAPUB_12968</name>
</gene>
<keyword evidence="6" id="KW-1185">Reference proteome</keyword>
<dbReference type="Gene3D" id="3.30.420.10">
    <property type="entry name" value="Ribonuclease H-like superfamily/Ribonuclease H"/>
    <property type="match status" value="1"/>
</dbReference>
<organism evidence="5 6">
    <name type="scientific">Trametes pubescens</name>
    <name type="common">White-rot fungus</name>
    <dbReference type="NCBI Taxonomy" id="154538"/>
    <lineage>
        <taxon>Eukaryota</taxon>
        <taxon>Fungi</taxon>
        <taxon>Dikarya</taxon>
        <taxon>Basidiomycota</taxon>
        <taxon>Agaricomycotina</taxon>
        <taxon>Agaricomycetes</taxon>
        <taxon>Polyporales</taxon>
        <taxon>Polyporaceae</taxon>
        <taxon>Trametes</taxon>
    </lineage>
</organism>
<dbReference type="Pfam" id="PF00075">
    <property type="entry name" value="RNase_H"/>
    <property type="match status" value="1"/>
</dbReference>
<feature type="region of interest" description="Disordered" evidence="2">
    <location>
        <begin position="619"/>
        <end position="741"/>
    </location>
</feature>
<name>A0A1M2VSL3_TRAPU</name>
<keyword evidence="1" id="KW-0175">Coiled coil</keyword>
<dbReference type="InterPro" id="IPR036397">
    <property type="entry name" value="RNaseH_sf"/>
</dbReference>
<proteinExistence type="predicted"/>
<protein>
    <submittedName>
        <fullName evidence="5">Transposon TX1 uncharacterized 149 kDa protein</fullName>
    </submittedName>
</protein>
<dbReference type="Gene3D" id="3.60.10.10">
    <property type="entry name" value="Endonuclease/exonuclease/phosphatase"/>
    <property type="match status" value="1"/>
</dbReference>
<evidence type="ECO:0000256" key="2">
    <source>
        <dbReference type="SAM" id="MobiDB-lite"/>
    </source>
</evidence>
<feature type="compositionally biased region" description="Basic and acidic residues" evidence="2">
    <location>
        <begin position="467"/>
        <end position="491"/>
    </location>
</feature>
<dbReference type="InterPro" id="IPR002156">
    <property type="entry name" value="RNaseH_domain"/>
</dbReference>
<feature type="region of interest" description="Disordered" evidence="2">
    <location>
        <begin position="115"/>
        <end position="147"/>
    </location>
</feature>
<feature type="compositionally biased region" description="Polar residues" evidence="2">
    <location>
        <begin position="524"/>
        <end position="533"/>
    </location>
</feature>
<evidence type="ECO:0000259" key="4">
    <source>
        <dbReference type="PROSITE" id="PS50879"/>
    </source>
</evidence>
<feature type="region of interest" description="Disordered" evidence="2">
    <location>
        <begin position="519"/>
        <end position="562"/>
    </location>
</feature>
<feature type="compositionally biased region" description="Low complexity" evidence="2">
    <location>
        <begin position="622"/>
        <end position="632"/>
    </location>
</feature>
<dbReference type="GO" id="GO:0003676">
    <property type="term" value="F:nucleic acid binding"/>
    <property type="evidence" value="ECO:0007669"/>
    <property type="project" value="InterPro"/>
</dbReference>
<dbReference type="PROSITE" id="PS50879">
    <property type="entry name" value="RNASE_H_1"/>
    <property type="match status" value="1"/>
</dbReference>
<feature type="compositionally biased region" description="Polar residues" evidence="2">
    <location>
        <begin position="447"/>
        <end position="465"/>
    </location>
</feature>
<feature type="domain" description="RNase H type-1" evidence="4">
    <location>
        <begin position="1925"/>
        <end position="2068"/>
    </location>
</feature>
<dbReference type="SUPFAM" id="SSF56672">
    <property type="entry name" value="DNA/RNA polymerases"/>
    <property type="match status" value="1"/>
</dbReference>
<dbReference type="Pfam" id="PF00078">
    <property type="entry name" value="RVT_1"/>
    <property type="match status" value="1"/>
</dbReference>
<feature type="compositionally biased region" description="Acidic residues" evidence="2">
    <location>
        <begin position="125"/>
        <end position="136"/>
    </location>
</feature>
<feature type="region of interest" description="Disordered" evidence="2">
    <location>
        <begin position="1"/>
        <end position="75"/>
    </location>
</feature>
<dbReference type="Pfam" id="PF03372">
    <property type="entry name" value="Exo_endo_phos"/>
    <property type="match status" value="1"/>
</dbReference>
<evidence type="ECO:0000313" key="5">
    <source>
        <dbReference type="EMBL" id="OJT10530.1"/>
    </source>
</evidence>
<dbReference type="EMBL" id="MNAD01000773">
    <property type="protein sequence ID" value="OJT10530.1"/>
    <property type="molecule type" value="Genomic_DNA"/>
</dbReference>
<dbReference type="SUPFAM" id="SSF56219">
    <property type="entry name" value="DNase I-like"/>
    <property type="match status" value="1"/>
</dbReference>
<feature type="region of interest" description="Disordered" evidence="2">
    <location>
        <begin position="444"/>
        <end position="491"/>
    </location>
</feature>
<dbReference type="Proteomes" id="UP000184267">
    <property type="component" value="Unassembled WGS sequence"/>
</dbReference>
<feature type="compositionally biased region" description="Basic and acidic residues" evidence="2">
    <location>
        <begin position="9"/>
        <end position="20"/>
    </location>
</feature>